<dbReference type="Proteomes" id="UP001232148">
    <property type="component" value="Unassembled WGS sequence"/>
</dbReference>
<dbReference type="AlphaFoldDB" id="A0AAD9M413"/>
<evidence type="ECO:0000313" key="1">
    <source>
        <dbReference type="EMBL" id="KAK2028260.1"/>
    </source>
</evidence>
<organism evidence="1 2">
    <name type="scientific">Colletotrichum zoysiae</name>
    <dbReference type="NCBI Taxonomy" id="1216348"/>
    <lineage>
        <taxon>Eukaryota</taxon>
        <taxon>Fungi</taxon>
        <taxon>Dikarya</taxon>
        <taxon>Ascomycota</taxon>
        <taxon>Pezizomycotina</taxon>
        <taxon>Sordariomycetes</taxon>
        <taxon>Hypocreomycetidae</taxon>
        <taxon>Glomerellales</taxon>
        <taxon>Glomerellaceae</taxon>
        <taxon>Colletotrichum</taxon>
        <taxon>Colletotrichum graminicola species complex</taxon>
    </lineage>
</organism>
<protein>
    <submittedName>
        <fullName evidence="1">Uncharacterized protein</fullName>
    </submittedName>
</protein>
<name>A0AAD9M413_9PEZI</name>
<accession>A0AAD9M413</accession>
<keyword evidence="2" id="KW-1185">Reference proteome</keyword>
<evidence type="ECO:0000313" key="2">
    <source>
        <dbReference type="Proteomes" id="UP001232148"/>
    </source>
</evidence>
<dbReference type="EMBL" id="MU842881">
    <property type="protein sequence ID" value="KAK2028260.1"/>
    <property type="molecule type" value="Genomic_DNA"/>
</dbReference>
<reference evidence="1" key="1">
    <citation type="submission" date="2021-06" db="EMBL/GenBank/DDBJ databases">
        <title>Comparative genomics, transcriptomics and evolutionary studies reveal genomic signatures of adaptation to plant cell wall in hemibiotrophic fungi.</title>
        <authorList>
            <consortium name="DOE Joint Genome Institute"/>
            <person name="Baroncelli R."/>
            <person name="Diaz J.F."/>
            <person name="Benocci T."/>
            <person name="Peng M."/>
            <person name="Battaglia E."/>
            <person name="Haridas S."/>
            <person name="Andreopoulos W."/>
            <person name="Labutti K."/>
            <person name="Pangilinan J."/>
            <person name="Floch G.L."/>
            <person name="Makela M.R."/>
            <person name="Henrissat B."/>
            <person name="Grigoriev I.V."/>
            <person name="Crouch J.A."/>
            <person name="De Vries R.P."/>
            <person name="Sukno S.A."/>
            <person name="Thon M.R."/>
        </authorList>
    </citation>
    <scope>NUCLEOTIDE SEQUENCE</scope>
    <source>
        <strain evidence="1">MAFF235873</strain>
    </source>
</reference>
<sequence length="60" mass="6785">MPGISERGDPYPLNRQMSTLFLFFSFLFLCVRAEMRSIRDIHPSVLTRPGPDAREVSSAA</sequence>
<gene>
    <name evidence="1" type="ORF">LX32DRAFT_406360</name>
</gene>
<proteinExistence type="predicted"/>
<comment type="caution">
    <text evidence="1">The sequence shown here is derived from an EMBL/GenBank/DDBJ whole genome shotgun (WGS) entry which is preliminary data.</text>
</comment>